<dbReference type="EMBL" id="NKXS01001965">
    <property type="protein sequence ID" value="PIN16052.1"/>
    <property type="molecule type" value="Genomic_DNA"/>
</dbReference>
<dbReference type="FunFam" id="3.30.300.30:FF:000008">
    <property type="entry name" value="2,3-dihydroxybenzoate-AMP ligase"/>
    <property type="match status" value="1"/>
</dbReference>
<dbReference type="InterPro" id="IPR020845">
    <property type="entry name" value="AMP-binding_CS"/>
</dbReference>
<evidence type="ECO:0000313" key="7">
    <source>
        <dbReference type="EMBL" id="PIN16052.1"/>
    </source>
</evidence>
<keyword evidence="4" id="KW-0587">Phenylpropanoid metabolism</keyword>
<reference evidence="8" key="1">
    <citation type="journal article" date="2018" name="Gigascience">
        <title>Genome assembly of the Pink Ipe (Handroanthus impetiginosus, Bignoniaceae), a highly valued, ecologically keystone Neotropical timber forest tree.</title>
        <authorList>
            <person name="Silva-Junior O.B."/>
            <person name="Grattapaglia D."/>
            <person name="Novaes E."/>
            <person name="Collevatti R.G."/>
        </authorList>
    </citation>
    <scope>NUCLEOTIDE SEQUENCE [LARGE SCALE GENOMIC DNA]</scope>
    <source>
        <strain evidence="8">cv. UFG-1</strain>
    </source>
</reference>
<gene>
    <name evidence="7" type="ORF">CDL12_11295</name>
</gene>
<proteinExistence type="inferred from homology"/>
<comment type="pathway">
    <text evidence="1">Phytoalexin biosynthesis; 3,4',5-trihydroxystilbene biosynthesis; 3,4',5-trihydroxystilbene from trans-4-coumarate: step 1/2.</text>
</comment>
<evidence type="ECO:0000256" key="3">
    <source>
        <dbReference type="ARBA" id="ARBA00022598"/>
    </source>
</evidence>
<feature type="domain" description="AMP-dependent synthetase/ligase" evidence="5">
    <location>
        <begin position="55"/>
        <end position="434"/>
    </location>
</feature>
<dbReference type="UniPathway" id="UPA00372">
    <property type="reaction ID" value="UER00547"/>
</dbReference>
<evidence type="ECO:0000313" key="8">
    <source>
        <dbReference type="Proteomes" id="UP000231279"/>
    </source>
</evidence>
<dbReference type="PROSITE" id="PS00455">
    <property type="entry name" value="AMP_BINDING"/>
    <property type="match status" value="1"/>
</dbReference>
<dbReference type="STRING" id="429701.A0A2G9HET7"/>
<keyword evidence="8" id="KW-1185">Reference proteome</keyword>
<dbReference type="Pfam" id="PF00501">
    <property type="entry name" value="AMP-binding"/>
    <property type="match status" value="1"/>
</dbReference>
<dbReference type="Gene3D" id="3.40.50.12780">
    <property type="entry name" value="N-terminal domain of ligase-like"/>
    <property type="match status" value="1"/>
</dbReference>
<feature type="domain" description="AMP-binding enzyme C-terminal" evidence="6">
    <location>
        <begin position="484"/>
        <end position="559"/>
    </location>
</feature>
<accession>A0A2G9HET7</accession>
<dbReference type="InterPro" id="IPR000873">
    <property type="entry name" value="AMP-dep_synth/lig_dom"/>
</dbReference>
<comment type="caution">
    <text evidence="7">The sequence shown here is derived from an EMBL/GenBank/DDBJ whole genome shotgun (WGS) entry which is preliminary data.</text>
</comment>
<dbReference type="FunFam" id="3.40.50.12780:FF:000003">
    <property type="entry name" value="Long-chain-fatty-acid--CoA ligase FadD"/>
    <property type="match status" value="1"/>
</dbReference>
<dbReference type="CDD" id="cd12118">
    <property type="entry name" value="ttLC_FACS_AEE21_like"/>
    <property type="match status" value="1"/>
</dbReference>
<evidence type="ECO:0000256" key="4">
    <source>
        <dbReference type="ARBA" id="ARBA00023051"/>
    </source>
</evidence>
<keyword evidence="3" id="KW-0436">Ligase</keyword>
<evidence type="ECO:0000259" key="5">
    <source>
        <dbReference type="Pfam" id="PF00501"/>
    </source>
</evidence>
<dbReference type="SUPFAM" id="SSF56801">
    <property type="entry name" value="Acetyl-CoA synthetase-like"/>
    <property type="match status" value="1"/>
</dbReference>
<dbReference type="GO" id="GO:0009698">
    <property type="term" value="P:phenylpropanoid metabolic process"/>
    <property type="evidence" value="ECO:0007669"/>
    <property type="project" value="UniProtKB-KW"/>
</dbReference>
<dbReference type="Proteomes" id="UP000231279">
    <property type="component" value="Unassembled WGS sequence"/>
</dbReference>
<dbReference type="PANTHER" id="PTHR43859:SF2">
    <property type="entry name" value="BUTYRATE--COA LIGASE AAE11, PEROXISOMAL"/>
    <property type="match status" value="1"/>
</dbReference>
<dbReference type="InterPro" id="IPR025110">
    <property type="entry name" value="AMP-bd_C"/>
</dbReference>
<dbReference type="InterPro" id="IPR042099">
    <property type="entry name" value="ANL_N_sf"/>
</dbReference>
<dbReference type="Gene3D" id="3.30.300.30">
    <property type="match status" value="1"/>
</dbReference>
<evidence type="ECO:0000256" key="1">
    <source>
        <dbReference type="ARBA" id="ARBA00004930"/>
    </source>
</evidence>
<evidence type="ECO:0000259" key="6">
    <source>
        <dbReference type="Pfam" id="PF13193"/>
    </source>
</evidence>
<dbReference type="NCBIfam" id="NF006020">
    <property type="entry name" value="PRK08162.1"/>
    <property type="match status" value="1"/>
</dbReference>
<protein>
    <submittedName>
        <fullName evidence="7">Acyl-CoA synthetase</fullName>
    </submittedName>
</protein>
<dbReference type="PANTHER" id="PTHR43859">
    <property type="entry name" value="ACYL-ACTIVATING ENZYME"/>
    <property type="match status" value="1"/>
</dbReference>
<dbReference type="AlphaFoldDB" id="A0A2G9HET7"/>
<dbReference type="GO" id="GO:0106286">
    <property type="term" value="F:(E)-caffeate-CoA ligase activity"/>
    <property type="evidence" value="ECO:0007669"/>
    <property type="project" value="UniProtKB-ARBA"/>
</dbReference>
<organism evidence="7 8">
    <name type="scientific">Handroanthus impetiginosus</name>
    <dbReference type="NCBI Taxonomy" id="429701"/>
    <lineage>
        <taxon>Eukaryota</taxon>
        <taxon>Viridiplantae</taxon>
        <taxon>Streptophyta</taxon>
        <taxon>Embryophyta</taxon>
        <taxon>Tracheophyta</taxon>
        <taxon>Spermatophyta</taxon>
        <taxon>Magnoliopsida</taxon>
        <taxon>eudicotyledons</taxon>
        <taxon>Gunneridae</taxon>
        <taxon>Pentapetalae</taxon>
        <taxon>asterids</taxon>
        <taxon>lamiids</taxon>
        <taxon>Lamiales</taxon>
        <taxon>Bignoniaceae</taxon>
        <taxon>Crescentiina</taxon>
        <taxon>Tabebuia alliance</taxon>
        <taxon>Handroanthus</taxon>
    </lineage>
</organism>
<evidence type="ECO:0000256" key="2">
    <source>
        <dbReference type="ARBA" id="ARBA00006432"/>
    </source>
</evidence>
<dbReference type="OrthoDB" id="10253115at2759"/>
<dbReference type="InterPro" id="IPR045851">
    <property type="entry name" value="AMP-bd_C_sf"/>
</dbReference>
<dbReference type="Pfam" id="PF13193">
    <property type="entry name" value="AMP-binding_C"/>
    <property type="match status" value="1"/>
</dbReference>
<name>A0A2G9HET7_9LAMI</name>
<sequence length="610" mass="67958">MYTSNPPFIHNSPLPTYFSRTISTLCKTINLRRMDKLPKCGANYVPLTPMTFLKRASMVYSDRTSIIYENVRFTWRQTYERCCRLAFALRSLNIVKNNVVSVLAPNIPAMYEMHFAVPMAGAVLNTINTRLDAKNIATILKHSEAKVFFIDHQLVPLAREALRLLMAETSLPLVVVIDEVDRPTGVRLGALEYEELVAQGDPMYVPEEISNEWDPIALNYTSGTTSEPKGVVYSHRGAYLSTLSLILGWGMKTEPVYLWSLPMFHCNGWTFTWGVAARGGTNVCIRTTSAKEMYENIVAHNVTHMCCAPIVFNILLEAKPHERRQIKSPVEILTGGAPPPAALLERIESLGFHVVHAYGLTEATGPALVCEWQQRWDNLPAKDKAALKARQGVSILTLADADVKDPKTMESVRRDGKTMGEIVLRGSSIMKGYLKDEKATAKAFRNGWFFTGDVGVVHPDGYLEIKDRSKDVIISGGENISSVEVEGALYKHPAVLEAAVVAMPHPKWGESPCAFVTLRNSAAMGEAEIIQHCRKNLPHFMVPKKVKIMEELPKTSTGKIQKFQLRAIAKTFVISSEETGISSGKGQSNWATPRQYNHENQEQILALSRL</sequence>
<comment type="similarity">
    <text evidence="2">Belongs to the ATP-dependent AMP-binding enzyme family.</text>
</comment>